<protein>
    <submittedName>
        <fullName evidence="1">Maleylacetate reductase</fullName>
    </submittedName>
</protein>
<evidence type="ECO:0000313" key="1">
    <source>
        <dbReference type="EMBL" id="GJC85564.1"/>
    </source>
</evidence>
<proteinExistence type="predicted"/>
<gene>
    <name evidence="1" type="ORF">ColLi_08402</name>
</gene>
<sequence>MHTPVVLTHRAIDESQKNVVDHLVSFENDSTIGKAISIRTGLPHICIPTIYTGSKMKPLLGETSNGWKTMRKDPRVLPVLVIYDVDLTMSLHVGMSMVSGVNATAHVNRYPASRSLTITLH</sequence>
<organism evidence="1 2">
    <name type="scientific">Colletotrichum liriopes</name>
    <dbReference type="NCBI Taxonomy" id="708192"/>
    <lineage>
        <taxon>Eukaryota</taxon>
        <taxon>Fungi</taxon>
        <taxon>Dikarya</taxon>
        <taxon>Ascomycota</taxon>
        <taxon>Pezizomycotina</taxon>
        <taxon>Sordariomycetes</taxon>
        <taxon>Hypocreomycetidae</taxon>
        <taxon>Glomerellales</taxon>
        <taxon>Glomerellaceae</taxon>
        <taxon>Colletotrichum</taxon>
        <taxon>Colletotrichum spaethianum species complex</taxon>
    </lineage>
</organism>
<dbReference type="AlphaFoldDB" id="A0AA37GRM7"/>
<evidence type="ECO:0000313" key="2">
    <source>
        <dbReference type="Proteomes" id="UP001055172"/>
    </source>
</evidence>
<name>A0AA37GRM7_9PEZI</name>
<reference evidence="1 2" key="1">
    <citation type="submission" date="2021-07" db="EMBL/GenBank/DDBJ databases">
        <title>Genome data of Colletotrichum spaethianum.</title>
        <authorList>
            <person name="Utami Y.D."/>
            <person name="Hiruma K."/>
        </authorList>
    </citation>
    <scope>NUCLEOTIDE SEQUENCE [LARGE SCALE GENOMIC DNA]</scope>
    <source>
        <strain evidence="1 2">MAFF 242679</strain>
    </source>
</reference>
<keyword evidence="2" id="KW-1185">Reference proteome</keyword>
<accession>A0AA37GRM7</accession>
<dbReference type="Gene3D" id="3.40.50.1970">
    <property type="match status" value="1"/>
</dbReference>
<comment type="caution">
    <text evidence="1">The sequence shown here is derived from an EMBL/GenBank/DDBJ whole genome shotgun (WGS) entry which is preliminary data.</text>
</comment>
<dbReference type="EMBL" id="BPPX01000018">
    <property type="protein sequence ID" value="GJC85564.1"/>
    <property type="molecule type" value="Genomic_DNA"/>
</dbReference>
<dbReference type="Proteomes" id="UP001055172">
    <property type="component" value="Unassembled WGS sequence"/>
</dbReference>
<dbReference type="SUPFAM" id="SSF56796">
    <property type="entry name" value="Dehydroquinate synthase-like"/>
    <property type="match status" value="1"/>
</dbReference>